<keyword evidence="1" id="KW-0732">Signal</keyword>
<dbReference type="Proteomes" id="UP000779900">
    <property type="component" value="Unassembled WGS sequence"/>
</dbReference>
<evidence type="ECO:0000256" key="1">
    <source>
        <dbReference type="SAM" id="SignalP"/>
    </source>
</evidence>
<feature type="chain" id="PRO_5038048660" description="Outer membrane protein beta-barrel domain-containing protein" evidence="1">
    <location>
        <begin position="19"/>
        <end position="234"/>
    </location>
</feature>
<accession>A0A938BT97</accession>
<evidence type="ECO:0000313" key="2">
    <source>
        <dbReference type="EMBL" id="MBM3330718.1"/>
    </source>
</evidence>
<organism evidence="2 3">
    <name type="scientific">candidate division WOR-3 bacterium</name>
    <dbReference type="NCBI Taxonomy" id="2052148"/>
    <lineage>
        <taxon>Bacteria</taxon>
        <taxon>Bacteria division WOR-3</taxon>
    </lineage>
</organism>
<gene>
    <name evidence="2" type="ORF">FJY68_02560</name>
</gene>
<reference evidence="2" key="1">
    <citation type="submission" date="2019-03" db="EMBL/GenBank/DDBJ databases">
        <title>Lake Tanganyika Metagenome-Assembled Genomes (MAGs).</title>
        <authorList>
            <person name="Tran P."/>
        </authorList>
    </citation>
    <scope>NUCLEOTIDE SEQUENCE</scope>
    <source>
        <strain evidence="2">K_DeepCast_150m_m2_040</strain>
    </source>
</reference>
<dbReference type="EMBL" id="VGIR01000009">
    <property type="protein sequence ID" value="MBM3330718.1"/>
    <property type="molecule type" value="Genomic_DNA"/>
</dbReference>
<evidence type="ECO:0000313" key="3">
    <source>
        <dbReference type="Proteomes" id="UP000779900"/>
    </source>
</evidence>
<sequence>MRITLFALLLATAAPAMAADAPEAWFIPFAAAYQPPVGGFNAEFAKPVNNMPQARSRHFGWGLELRTLTGSFLIGPLFFKTWDDRENDAFRLRTDATGIFGEVGLKIAPFNFLTIVPMVAVGGLSQSFNLRQKTAGDTIRFDSLFGSVPRNILLSSGTKLAGMAALELGLTANTKSGGIGVALRGGYLYAPFSPTWRIANGIVVKNAPADRLGGWFFSVGVLLMPAAQTTSETD</sequence>
<feature type="signal peptide" evidence="1">
    <location>
        <begin position="1"/>
        <end position="18"/>
    </location>
</feature>
<name>A0A938BT97_UNCW3</name>
<proteinExistence type="predicted"/>
<dbReference type="AlphaFoldDB" id="A0A938BT97"/>
<comment type="caution">
    <text evidence="2">The sequence shown here is derived from an EMBL/GenBank/DDBJ whole genome shotgun (WGS) entry which is preliminary data.</text>
</comment>
<evidence type="ECO:0008006" key="4">
    <source>
        <dbReference type="Google" id="ProtNLM"/>
    </source>
</evidence>
<protein>
    <recommendedName>
        <fullName evidence="4">Outer membrane protein beta-barrel domain-containing protein</fullName>
    </recommendedName>
</protein>